<organism evidence="1">
    <name type="scientific">Anguilla anguilla</name>
    <name type="common">European freshwater eel</name>
    <name type="synonym">Muraena anguilla</name>
    <dbReference type="NCBI Taxonomy" id="7936"/>
    <lineage>
        <taxon>Eukaryota</taxon>
        <taxon>Metazoa</taxon>
        <taxon>Chordata</taxon>
        <taxon>Craniata</taxon>
        <taxon>Vertebrata</taxon>
        <taxon>Euteleostomi</taxon>
        <taxon>Actinopterygii</taxon>
        <taxon>Neopterygii</taxon>
        <taxon>Teleostei</taxon>
        <taxon>Anguilliformes</taxon>
        <taxon>Anguillidae</taxon>
        <taxon>Anguilla</taxon>
    </lineage>
</organism>
<reference evidence="1" key="2">
    <citation type="journal article" date="2015" name="Fish Shellfish Immunol.">
        <title>Early steps in the European eel (Anguilla anguilla)-Vibrio vulnificus interaction in the gills: Role of the RtxA13 toxin.</title>
        <authorList>
            <person name="Callol A."/>
            <person name="Pajuelo D."/>
            <person name="Ebbesson L."/>
            <person name="Teles M."/>
            <person name="MacKenzie S."/>
            <person name="Amaro C."/>
        </authorList>
    </citation>
    <scope>NUCLEOTIDE SEQUENCE</scope>
</reference>
<proteinExistence type="predicted"/>
<dbReference type="AlphaFoldDB" id="A0A0E9S1M9"/>
<reference evidence="1" key="1">
    <citation type="submission" date="2014-11" db="EMBL/GenBank/DDBJ databases">
        <authorList>
            <person name="Amaro Gonzalez C."/>
        </authorList>
    </citation>
    <scope>NUCLEOTIDE SEQUENCE</scope>
</reference>
<dbReference type="EMBL" id="GBXM01073465">
    <property type="protein sequence ID" value="JAH35112.1"/>
    <property type="molecule type" value="Transcribed_RNA"/>
</dbReference>
<protein>
    <recommendedName>
        <fullName evidence="2">F-BAR domain-containing protein</fullName>
    </recommendedName>
</protein>
<evidence type="ECO:0008006" key="2">
    <source>
        <dbReference type="Google" id="ProtNLM"/>
    </source>
</evidence>
<evidence type="ECO:0000313" key="1">
    <source>
        <dbReference type="EMBL" id="JAH35112.1"/>
    </source>
</evidence>
<sequence length="43" mass="5241">MENAWKQLESSKRRFERDCREADRARQHFEKMDADINATKADR</sequence>
<dbReference type="InterPro" id="IPR027267">
    <property type="entry name" value="AH/BAR_dom_sf"/>
</dbReference>
<dbReference type="Gene3D" id="1.20.1270.60">
    <property type="entry name" value="Arfaptin homology (AH) domain/BAR domain"/>
    <property type="match status" value="1"/>
</dbReference>
<accession>A0A0E9S1M9</accession>
<dbReference type="SUPFAM" id="SSF103657">
    <property type="entry name" value="BAR/IMD domain-like"/>
    <property type="match status" value="1"/>
</dbReference>
<name>A0A0E9S1M9_ANGAN</name>